<dbReference type="SUPFAM" id="SSF51261">
    <property type="entry name" value="Duplicated hybrid motif"/>
    <property type="match status" value="1"/>
</dbReference>
<organism evidence="2 3">
    <name type="scientific">Polynucleobacter arcticus</name>
    <dbReference type="NCBI Taxonomy" id="1743165"/>
    <lineage>
        <taxon>Bacteria</taxon>
        <taxon>Pseudomonadati</taxon>
        <taxon>Pseudomonadota</taxon>
        <taxon>Betaproteobacteria</taxon>
        <taxon>Burkholderiales</taxon>
        <taxon>Burkholderiaceae</taxon>
        <taxon>Polynucleobacter</taxon>
    </lineage>
</organism>
<evidence type="ECO:0000313" key="2">
    <source>
        <dbReference type="EMBL" id="QKM59863.1"/>
    </source>
</evidence>
<dbReference type="PANTHER" id="PTHR21666">
    <property type="entry name" value="PEPTIDASE-RELATED"/>
    <property type="match status" value="1"/>
</dbReference>
<accession>A0A6M9PV47</accession>
<dbReference type="InterPro" id="IPR050570">
    <property type="entry name" value="Cell_wall_metabolism_enzyme"/>
</dbReference>
<dbReference type="Pfam" id="PF01551">
    <property type="entry name" value="Peptidase_M23"/>
    <property type="match status" value="1"/>
</dbReference>
<dbReference type="AlphaFoldDB" id="A0A6M9PV47"/>
<dbReference type="GO" id="GO:0004222">
    <property type="term" value="F:metalloendopeptidase activity"/>
    <property type="evidence" value="ECO:0007669"/>
    <property type="project" value="TreeGrafter"/>
</dbReference>
<dbReference type="InterPro" id="IPR011055">
    <property type="entry name" value="Dup_hybrid_motif"/>
</dbReference>
<dbReference type="Gene3D" id="2.70.70.10">
    <property type="entry name" value="Glucose Permease (Domain IIA)"/>
    <property type="match status" value="1"/>
</dbReference>
<dbReference type="KEGG" id="pard:DN92_01730"/>
<protein>
    <recommendedName>
        <fullName evidence="1">M23ase beta-sheet core domain-containing protein</fullName>
    </recommendedName>
</protein>
<sequence>MKSDQQQRLHKLASKCYPLRIHALKYSFWLGMAPALAFAQPQHIGANPSSAKTISSPFGVRTSPFTSEHEQHNGVDIPSQAGSPILATGDGRVTYAAYAPGYGNLVEIDHGQGYSTRYGHAQTMLINKGDLVKQSQIIATVGSTGRSTGPHLHFEVSYLGKPFDPMLLLAGHYPSKDPNNQNILIFTSKKLKAPGQLAQFASGKMKPEVLYSSKNTRPSGEPYVIVRSRITGPTN</sequence>
<reference evidence="2 3" key="1">
    <citation type="submission" date="2018-04" db="EMBL/GenBank/DDBJ databases">
        <title>Polynucleobacter sp. UK-Long2-W17 genome.</title>
        <authorList>
            <person name="Hahn M.W."/>
        </authorList>
    </citation>
    <scope>NUCLEOTIDE SEQUENCE [LARGE SCALE GENOMIC DNA]</scope>
    <source>
        <strain evidence="2 3">UK-Long2-W17</strain>
    </source>
</reference>
<dbReference type="EMBL" id="CP028940">
    <property type="protein sequence ID" value="QKM59863.1"/>
    <property type="molecule type" value="Genomic_DNA"/>
</dbReference>
<name>A0A6M9PV47_9BURK</name>
<dbReference type="InterPro" id="IPR016047">
    <property type="entry name" value="M23ase_b-sheet_dom"/>
</dbReference>
<dbReference type="RefSeq" id="WP_173959634.1">
    <property type="nucleotide sequence ID" value="NZ_CBCSCC010000003.1"/>
</dbReference>
<evidence type="ECO:0000313" key="3">
    <source>
        <dbReference type="Proteomes" id="UP000501090"/>
    </source>
</evidence>
<dbReference type="Proteomes" id="UP000501090">
    <property type="component" value="Chromosome"/>
</dbReference>
<dbReference type="PANTHER" id="PTHR21666:SF270">
    <property type="entry name" value="MUREIN HYDROLASE ACTIVATOR ENVC"/>
    <property type="match status" value="1"/>
</dbReference>
<dbReference type="CDD" id="cd12797">
    <property type="entry name" value="M23_peptidase"/>
    <property type="match status" value="1"/>
</dbReference>
<gene>
    <name evidence="2" type="ORF">DN92_01730</name>
</gene>
<proteinExistence type="predicted"/>
<keyword evidence="3" id="KW-1185">Reference proteome</keyword>
<evidence type="ECO:0000259" key="1">
    <source>
        <dbReference type="Pfam" id="PF01551"/>
    </source>
</evidence>
<feature type="domain" description="M23ase beta-sheet core" evidence="1">
    <location>
        <begin position="71"/>
        <end position="165"/>
    </location>
</feature>